<evidence type="ECO:0000256" key="2">
    <source>
        <dbReference type="ARBA" id="ARBA00022630"/>
    </source>
</evidence>
<evidence type="ECO:0000313" key="6">
    <source>
        <dbReference type="Proteomes" id="UP001234343"/>
    </source>
</evidence>
<dbReference type="SUPFAM" id="SSF52218">
    <property type="entry name" value="Flavoproteins"/>
    <property type="match status" value="1"/>
</dbReference>
<feature type="domain" description="Flavodoxin-like" evidence="4">
    <location>
        <begin position="4"/>
        <end position="141"/>
    </location>
</feature>
<dbReference type="PROSITE" id="PS50902">
    <property type="entry name" value="FLAVODOXIN_LIKE"/>
    <property type="match status" value="1"/>
</dbReference>
<evidence type="ECO:0000259" key="4">
    <source>
        <dbReference type="PROSITE" id="PS50902"/>
    </source>
</evidence>
<dbReference type="NCBIfam" id="NF006531">
    <property type="entry name" value="PRK09004.1"/>
    <property type="match status" value="1"/>
</dbReference>
<dbReference type="RefSeq" id="WP_289363279.1">
    <property type="nucleotide sequence ID" value="NZ_JAUCBP010000001.1"/>
</dbReference>
<evidence type="ECO:0000256" key="3">
    <source>
        <dbReference type="ARBA" id="ARBA00022643"/>
    </source>
</evidence>
<dbReference type="PANTHER" id="PTHR19384:SF128">
    <property type="entry name" value="NADPH OXIDOREDUCTASE A"/>
    <property type="match status" value="1"/>
</dbReference>
<dbReference type="Proteomes" id="UP001234343">
    <property type="component" value="Unassembled WGS sequence"/>
</dbReference>
<sequence>MDTVHIIVGSVLGASEYVADAVADRLQAENLTTEIYLAPDFAAIPQQGIWLICTSTHGAGDLPDNIQPFADDLVGKTLNDLPYWVLSLGDSSYDTFCYGGAQMHKLMQNAQAKALAEPLEVDVLQHPIPEEYAVEWLDNNIQLFTSA</sequence>
<name>A0ABT7ST18_9ALTE</name>
<gene>
    <name evidence="5" type="primary">mioC</name>
    <name evidence="5" type="ORF">QTP81_01800</name>
</gene>
<proteinExistence type="predicted"/>
<dbReference type="InterPro" id="IPR029039">
    <property type="entry name" value="Flavoprotein-like_sf"/>
</dbReference>
<evidence type="ECO:0000313" key="5">
    <source>
        <dbReference type="EMBL" id="MDM7859338.1"/>
    </source>
</evidence>
<dbReference type="EMBL" id="JAUCBP010000001">
    <property type="protein sequence ID" value="MDM7859338.1"/>
    <property type="molecule type" value="Genomic_DNA"/>
</dbReference>
<organism evidence="5 6">
    <name type="scientific">Alteromonas arenosi</name>
    <dbReference type="NCBI Taxonomy" id="3055817"/>
    <lineage>
        <taxon>Bacteria</taxon>
        <taxon>Pseudomonadati</taxon>
        <taxon>Pseudomonadota</taxon>
        <taxon>Gammaproteobacteria</taxon>
        <taxon>Alteromonadales</taxon>
        <taxon>Alteromonadaceae</taxon>
        <taxon>Alteromonas/Salinimonas group</taxon>
        <taxon>Alteromonas</taxon>
    </lineage>
</organism>
<comment type="cofactor">
    <cofactor evidence="1">
        <name>FMN</name>
        <dbReference type="ChEBI" id="CHEBI:58210"/>
    </cofactor>
</comment>
<keyword evidence="2" id="KW-0285">Flavoprotein</keyword>
<comment type="caution">
    <text evidence="5">The sequence shown here is derived from an EMBL/GenBank/DDBJ whole genome shotgun (WGS) entry which is preliminary data.</text>
</comment>
<evidence type="ECO:0000256" key="1">
    <source>
        <dbReference type="ARBA" id="ARBA00001917"/>
    </source>
</evidence>
<dbReference type="Gene3D" id="3.40.50.360">
    <property type="match status" value="1"/>
</dbReference>
<keyword evidence="3" id="KW-0288">FMN</keyword>
<dbReference type="PANTHER" id="PTHR19384">
    <property type="entry name" value="NITRIC OXIDE SYNTHASE-RELATED"/>
    <property type="match status" value="1"/>
</dbReference>
<accession>A0ABT7ST18</accession>
<dbReference type="Pfam" id="PF00258">
    <property type="entry name" value="Flavodoxin_1"/>
    <property type="match status" value="1"/>
</dbReference>
<protein>
    <submittedName>
        <fullName evidence="5">FMN-binding protein MioC</fullName>
    </submittedName>
</protein>
<reference evidence="5 6" key="1">
    <citation type="submission" date="2023-06" db="EMBL/GenBank/DDBJ databases">
        <title>Alteromonas sp. ASW11-36 isolated from intertidal sand.</title>
        <authorList>
            <person name="Li Y."/>
        </authorList>
    </citation>
    <scope>NUCLEOTIDE SEQUENCE [LARGE SCALE GENOMIC DNA]</scope>
    <source>
        <strain evidence="5 6">ASW11-36</strain>
    </source>
</reference>
<dbReference type="InterPro" id="IPR008254">
    <property type="entry name" value="Flavodoxin/NO_synth"/>
</dbReference>
<keyword evidence="6" id="KW-1185">Reference proteome</keyword>